<feature type="region of interest" description="Disordered" evidence="4">
    <location>
        <begin position="27"/>
        <end position="48"/>
    </location>
</feature>
<dbReference type="SUPFAM" id="SSF53850">
    <property type="entry name" value="Periplasmic binding protein-like II"/>
    <property type="match status" value="1"/>
</dbReference>
<comment type="caution">
    <text evidence="7">The sequence shown here is derived from an EMBL/GenBank/DDBJ whole genome shotgun (WGS) entry which is preliminary data.</text>
</comment>
<dbReference type="PANTHER" id="PTHR30290:SF9">
    <property type="entry name" value="OLIGOPEPTIDE-BINDING PROTEIN APPA"/>
    <property type="match status" value="1"/>
</dbReference>
<dbReference type="InterPro" id="IPR030678">
    <property type="entry name" value="Peptide/Ni-bd"/>
</dbReference>
<evidence type="ECO:0000256" key="5">
    <source>
        <dbReference type="SAM" id="SignalP"/>
    </source>
</evidence>
<dbReference type="PIRSF" id="PIRSF002741">
    <property type="entry name" value="MppA"/>
    <property type="match status" value="1"/>
</dbReference>
<evidence type="ECO:0000256" key="1">
    <source>
        <dbReference type="ARBA" id="ARBA00005695"/>
    </source>
</evidence>
<evidence type="ECO:0000256" key="3">
    <source>
        <dbReference type="ARBA" id="ARBA00022729"/>
    </source>
</evidence>
<dbReference type="InterPro" id="IPR000914">
    <property type="entry name" value="SBP_5_dom"/>
</dbReference>
<feature type="chain" id="PRO_5025378312" evidence="5">
    <location>
        <begin position="26"/>
        <end position="574"/>
    </location>
</feature>
<evidence type="ECO:0000313" key="7">
    <source>
        <dbReference type="EMBL" id="MXY92612.1"/>
    </source>
</evidence>
<dbReference type="Gene3D" id="3.10.105.10">
    <property type="entry name" value="Dipeptide-binding Protein, Domain 3"/>
    <property type="match status" value="1"/>
</dbReference>
<keyword evidence="3 5" id="KW-0732">Signal</keyword>
<sequence length="574" mass="64682">MSSLRNVAFILALALVLAACAPAPAAPAADQPADTMAEAPAEATTGDDICPARGGTLVLDFSTRSSVVPIWGWGYEQQKLVFGKLVRTGTDNVPHPDLAESWEISDDATEFTFHLRQGVKWHDGEDFTADDVAFTWTWHNDPDSPWVNPAQPGNWIALKGSLDYLDGKTDSIEGIEVIDDHTVRLTLAEPDVSYFARFIGSINILPEHIYSQWRVPDLKDSGNPLWFTTETQIGTGPFKFVDGKKDEYFRLARNDDYWEGAPCLDGILFQNMGPPDTQFIALQKGELDIMKVEGNFYQQAQELPGIDVQTQRLNYISVFVGNLSQPAFWDKRVRMAVSHAINRQEIGDAVYFGLREPWHTFSFVDGWTNDEVPTYSYDPEKAMALLAEAAADGVWDPEQEHELIYYHTGTEAKNFMLLMQKYLSEVGINVTVIHVPNEAWNDRLEQNTHSFSHAGWGNPVDLHGYYRTYRCDNAPLHRNVVWPTDGSLDAVCDQVDALFIQAKETGGTEDRKALYNEIQQIIAENVIGYIPLHRYHMGYAIGKNVGGMDEYALGGMHDYQWSKLNAHLWYKMEE</sequence>
<dbReference type="PANTHER" id="PTHR30290">
    <property type="entry name" value="PERIPLASMIC BINDING COMPONENT OF ABC TRANSPORTER"/>
    <property type="match status" value="1"/>
</dbReference>
<name>A0A6B0YS93_9CHLR</name>
<comment type="similarity">
    <text evidence="1">Belongs to the bacterial solute-binding protein 5 family.</text>
</comment>
<feature type="signal peptide" evidence="5">
    <location>
        <begin position="1"/>
        <end position="25"/>
    </location>
</feature>
<protein>
    <submittedName>
        <fullName evidence="7">ABC transporter substrate-binding protein</fullName>
    </submittedName>
</protein>
<dbReference type="GO" id="GO:0015833">
    <property type="term" value="P:peptide transport"/>
    <property type="evidence" value="ECO:0007669"/>
    <property type="project" value="TreeGrafter"/>
</dbReference>
<evidence type="ECO:0000256" key="4">
    <source>
        <dbReference type="SAM" id="MobiDB-lite"/>
    </source>
</evidence>
<dbReference type="InterPro" id="IPR039424">
    <property type="entry name" value="SBP_5"/>
</dbReference>
<proteinExistence type="inferred from homology"/>
<dbReference type="Pfam" id="PF00496">
    <property type="entry name" value="SBP_bac_5"/>
    <property type="match status" value="1"/>
</dbReference>
<dbReference type="Gene3D" id="3.40.190.10">
    <property type="entry name" value="Periplasmic binding protein-like II"/>
    <property type="match status" value="1"/>
</dbReference>
<dbReference type="GO" id="GO:0043190">
    <property type="term" value="C:ATP-binding cassette (ABC) transporter complex"/>
    <property type="evidence" value="ECO:0007669"/>
    <property type="project" value="InterPro"/>
</dbReference>
<dbReference type="GO" id="GO:1904680">
    <property type="term" value="F:peptide transmembrane transporter activity"/>
    <property type="evidence" value="ECO:0007669"/>
    <property type="project" value="TreeGrafter"/>
</dbReference>
<organism evidence="7">
    <name type="scientific">Caldilineaceae bacterium SB0664_bin_27</name>
    <dbReference type="NCBI Taxonomy" id="2605260"/>
    <lineage>
        <taxon>Bacteria</taxon>
        <taxon>Bacillati</taxon>
        <taxon>Chloroflexota</taxon>
        <taxon>Caldilineae</taxon>
        <taxon>Caldilineales</taxon>
        <taxon>Caldilineaceae</taxon>
    </lineage>
</organism>
<dbReference type="CDD" id="cd00995">
    <property type="entry name" value="PBP2_NikA_DppA_OppA_like"/>
    <property type="match status" value="1"/>
</dbReference>
<gene>
    <name evidence="7" type="ORF">F4Y42_04095</name>
</gene>
<dbReference type="Gene3D" id="3.90.76.10">
    <property type="entry name" value="Dipeptide-binding Protein, Domain 1"/>
    <property type="match status" value="1"/>
</dbReference>
<dbReference type="PROSITE" id="PS51257">
    <property type="entry name" value="PROKAR_LIPOPROTEIN"/>
    <property type="match status" value="1"/>
</dbReference>
<accession>A0A6B0YS93</accession>
<dbReference type="GO" id="GO:0042597">
    <property type="term" value="C:periplasmic space"/>
    <property type="evidence" value="ECO:0007669"/>
    <property type="project" value="UniProtKB-ARBA"/>
</dbReference>
<evidence type="ECO:0000256" key="2">
    <source>
        <dbReference type="ARBA" id="ARBA00022448"/>
    </source>
</evidence>
<reference evidence="7" key="1">
    <citation type="submission" date="2019-09" db="EMBL/GenBank/DDBJ databases">
        <title>Characterisation of the sponge microbiome using genome-centric metagenomics.</title>
        <authorList>
            <person name="Engelberts J.P."/>
            <person name="Robbins S.J."/>
            <person name="De Goeij J.M."/>
            <person name="Aranda M."/>
            <person name="Bell S.C."/>
            <person name="Webster N.S."/>
        </authorList>
    </citation>
    <scope>NUCLEOTIDE SEQUENCE</scope>
    <source>
        <strain evidence="7">SB0664_bin_27</strain>
    </source>
</reference>
<dbReference type="AlphaFoldDB" id="A0A6B0YS93"/>
<dbReference type="EMBL" id="VXRG01000037">
    <property type="protein sequence ID" value="MXY92612.1"/>
    <property type="molecule type" value="Genomic_DNA"/>
</dbReference>
<keyword evidence="2" id="KW-0813">Transport</keyword>
<evidence type="ECO:0000259" key="6">
    <source>
        <dbReference type="Pfam" id="PF00496"/>
    </source>
</evidence>
<feature type="domain" description="Solute-binding protein family 5" evidence="6">
    <location>
        <begin position="94"/>
        <end position="465"/>
    </location>
</feature>